<evidence type="ECO:0000256" key="6">
    <source>
        <dbReference type="SAM" id="MobiDB-lite"/>
    </source>
</evidence>
<dbReference type="SMART" id="SM00849">
    <property type="entry name" value="Lactamase_B"/>
    <property type="match status" value="1"/>
</dbReference>
<dbReference type="Pfam" id="PF07522">
    <property type="entry name" value="DRMBL"/>
    <property type="match status" value="1"/>
</dbReference>
<dbReference type="GeneID" id="34623167"/>
<keyword evidence="4" id="KW-0234">DNA repair</keyword>
<dbReference type="PANTHER" id="PTHR23240">
    <property type="entry name" value="DNA CROSS-LINK REPAIR PROTEIN PSO2/SNM1-RELATED"/>
    <property type="match status" value="1"/>
</dbReference>
<dbReference type="Proteomes" id="UP000515125">
    <property type="component" value="Unplaced"/>
</dbReference>
<dbReference type="SUPFAM" id="SSF56281">
    <property type="entry name" value="Metallo-hydrolase/oxidoreductase"/>
    <property type="match status" value="1"/>
</dbReference>
<dbReference type="GO" id="GO:0016874">
    <property type="term" value="F:ligase activity"/>
    <property type="evidence" value="ECO:0007669"/>
    <property type="project" value="UniProtKB-KW"/>
</dbReference>
<evidence type="ECO:0000256" key="4">
    <source>
        <dbReference type="ARBA" id="ARBA00023204"/>
    </source>
</evidence>
<dbReference type="OrthoDB" id="345952at2759"/>
<dbReference type="GO" id="GO:0035312">
    <property type="term" value="F:5'-3' DNA exonuclease activity"/>
    <property type="evidence" value="ECO:0007669"/>
    <property type="project" value="TreeGrafter"/>
</dbReference>
<reference evidence="9" key="1">
    <citation type="submission" date="2025-08" db="UniProtKB">
        <authorList>
            <consortium name="RefSeq"/>
        </authorList>
    </citation>
    <scope>IDENTIFICATION</scope>
</reference>
<comment type="similarity">
    <text evidence="2">Belongs to the DNA repair metallo-beta-lactamase (DRMBL) family.</text>
</comment>
<dbReference type="InterPro" id="IPR036866">
    <property type="entry name" value="RibonucZ/Hydroxyglut_hydro"/>
</dbReference>
<evidence type="ECO:0000256" key="2">
    <source>
        <dbReference type="ARBA" id="ARBA00010304"/>
    </source>
</evidence>
<evidence type="ECO:0000256" key="3">
    <source>
        <dbReference type="ARBA" id="ARBA00022763"/>
    </source>
</evidence>
<dbReference type="PANTHER" id="PTHR23240:SF6">
    <property type="entry name" value="DNA CROSS-LINK REPAIR 1A PROTEIN"/>
    <property type="match status" value="1"/>
</dbReference>
<dbReference type="InterPro" id="IPR011084">
    <property type="entry name" value="DRMBL"/>
</dbReference>
<dbReference type="Gene3D" id="3.60.15.10">
    <property type="entry name" value="Ribonuclease Z/Hydroxyacylglutathione hydrolase-like"/>
    <property type="match status" value="1"/>
</dbReference>
<accession>A0A6P6S403</accession>
<feature type="compositionally biased region" description="Basic and acidic residues" evidence="6">
    <location>
        <begin position="351"/>
        <end position="367"/>
    </location>
</feature>
<keyword evidence="3" id="KW-0227">DNA damage</keyword>
<evidence type="ECO:0000256" key="5">
    <source>
        <dbReference type="ARBA" id="ARBA00023242"/>
    </source>
</evidence>
<evidence type="ECO:0000313" key="9">
    <source>
        <dbReference type="RefSeq" id="XP_026194569.1"/>
    </source>
</evidence>
<dbReference type="GO" id="GO:0006303">
    <property type="term" value="P:double-strand break repair via nonhomologous end joining"/>
    <property type="evidence" value="ECO:0007669"/>
    <property type="project" value="TreeGrafter"/>
</dbReference>
<dbReference type="Gene3D" id="3.40.50.12650">
    <property type="match status" value="1"/>
</dbReference>
<proteinExistence type="inferred from homology"/>
<keyword evidence="9" id="KW-0436">Ligase</keyword>
<organism evidence="8 9">
    <name type="scientific">Cyclospora cayetanensis</name>
    <dbReference type="NCBI Taxonomy" id="88456"/>
    <lineage>
        <taxon>Eukaryota</taxon>
        <taxon>Sar</taxon>
        <taxon>Alveolata</taxon>
        <taxon>Apicomplexa</taxon>
        <taxon>Conoidasida</taxon>
        <taxon>Coccidia</taxon>
        <taxon>Eucoccidiorida</taxon>
        <taxon>Eimeriorina</taxon>
        <taxon>Eimeriidae</taxon>
        <taxon>Cyclospora</taxon>
    </lineage>
</organism>
<gene>
    <name evidence="9" type="primary">LOC34623167</name>
</gene>
<dbReference type="GO" id="GO:0005634">
    <property type="term" value="C:nucleus"/>
    <property type="evidence" value="ECO:0007669"/>
    <property type="project" value="UniProtKB-SubCell"/>
</dbReference>
<sequence>MDDFQGHIVAGTSPLFLVDLFRRLPKEVFVFFLSHFHSDHYSGLGRQWRRGPVWCSTVTGNLIEKILGVPSNMVLRLPMGEPVKVHGIQVTLIDANHCPGAVMFLFEGPGVGRCLHCGDFRYCPSMLQALNPKPSVKSQALARLDRVYLDTTYAGVKTSFPPQEEVLNAALQIALEKAGSKGTIRFLVGTYTIGKERIALHLARKLDMRIFVTHQRRRVFSCLEFPPEDLALFAESPGEAQVDLVPMHVCGSTFPPRGNFAGIRRHLENLGLPQTTKVVGFVGTGWAVGAKNSSVHDENLSIYFLPYSEHSSLSELVDFVKALNPKEVVCPNTHSHALILSSPCEETMRHEMREREKRGRDNGEQEQKPTQMAGLTAKMQQSRSEGSEHKATYRAHGRGQTQVLRQTSITAFFESTSCGKIKSQKRQVNQAELIVLSD</sequence>
<dbReference type="GO" id="GO:0003684">
    <property type="term" value="F:damaged DNA binding"/>
    <property type="evidence" value="ECO:0007669"/>
    <property type="project" value="TreeGrafter"/>
</dbReference>
<feature type="domain" description="Metallo-beta-lactamase" evidence="7">
    <location>
        <begin position="2"/>
        <end position="156"/>
    </location>
</feature>
<evidence type="ECO:0000259" key="7">
    <source>
        <dbReference type="SMART" id="SM00849"/>
    </source>
</evidence>
<protein>
    <submittedName>
        <fullName evidence="9">DNA ligase 6</fullName>
    </submittedName>
</protein>
<name>A0A6P6S403_9EIME</name>
<evidence type="ECO:0000313" key="8">
    <source>
        <dbReference type="Proteomes" id="UP000515125"/>
    </source>
</evidence>
<dbReference type="GO" id="GO:0036297">
    <property type="term" value="P:interstrand cross-link repair"/>
    <property type="evidence" value="ECO:0007669"/>
    <property type="project" value="TreeGrafter"/>
</dbReference>
<dbReference type="InterPro" id="IPR001279">
    <property type="entry name" value="Metallo-B-lactamas"/>
</dbReference>
<dbReference type="CDD" id="cd16273">
    <property type="entry name" value="SNM1A-1C-like_MBL-fold"/>
    <property type="match status" value="1"/>
</dbReference>
<dbReference type="RefSeq" id="XP_026194569.1">
    <property type="nucleotide sequence ID" value="XM_026338784.1"/>
</dbReference>
<evidence type="ECO:0000256" key="1">
    <source>
        <dbReference type="ARBA" id="ARBA00004123"/>
    </source>
</evidence>
<keyword evidence="8" id="KW-1185">Reference proteome</keyword>
<feature type="region of interest" description="Disordered" evidence="6">
    <location>
        <begin position="351"/>
        <end position="400"/>
    </location>
</feature>
<dbReference type="AlphaFoldDB" id="A0A6P6S403"/>
<keyword evidence="5" id="KW-0539">Nucleus</keyword>
<comment type="subcellular location">
    <subcellularLocation>
        <location evidence="1">Nucleus</location>
    </subcellularLocation>
</comment>